<keyword evidence="4" id="KW-1185">Reference proteome</keyword>
<dbReference type="PROSITE" id="PS50994">
    <property type="entry name" value="INTEGRASE"/>
    <property type="match status" value="1"/>
</dbReference>
<protein>
    <submittedName>
        <fullName evidence="3">IS30 family transposase</fullName>
    </submittedName>
</protein>
<dbReference type="EMBL" id="JBGMEK010000246">
    <property type="protein sequence ID" value="MFA0814092.1"/>
    <property type="molecule type" value="Genomic_DNA"/>
</dbReference>
<keyword evidence="1" id="KW-0233">DNA recombination</keyword>
<dbReference type="Pfam" id="PF00665">
    <property type="entry name" value="rve"/>
    <property type="match status" value="1"/>
</dbReference>
<dbReference type="Proteomes" id="UP001569428">
    <property type="component" value="Unassembled WGS sequence"/>
</dbReference>
<dbReference type="Pfam" id="PF13936">
    <property type="entry name" value="HTH_38"/>
    <property type="match status" value="1"/>
</dbReference>
<evidence type="ECO:0000313" key="3">
    <source>
        <dbReference type="EMBL" id="MFA0814092.1"/>
    </source>
</evidence>
<dbReference type="InterPro" id="IPR012337">
    <property type="entry name" value="RNaseH-like_sf"/>
</dbReference>
<dbReference type="RefSeq" id="WP_371841938.1">
    <property type="nucleotide sequence ID" value="NZ_JBGMEK010000246.1"/>
</dbReference>
<accession>A0ABV4P6V3</accession>
<dbReference type="InterPro" id="IPR053392">
    <property type="entry name" value="Transposase_IS30-like"/>
</dbReference>
<dbReference type="InterPro" id="IPR001584">
    <property type="entry name" value="Integrase_cat-core"/>
</dbReference>
<organism evidence="3 4">
    <name type="scientific">Microbulbifer epialgicus</name>
    <dbReference type="NCBI Taxonomy" id="393907"/>
    <lineage>
        <taxon>Bacteria</taxon>
        <taxon>Pseudomonadati</taxon>
        <taxon>Pseudomonadota</taxon>
        <taxon>Gammaproteobacteria</taxon>
        <taxon>Cellvibrionales</taxon>
        <taxon>Microbulbiferaceae</taxon>
        <taxon>Microbulbifer</taxon>
    </lineage>
</organism>
<dbReference type="Gene3D" id="1.10.10.60">
    <property type="entry name" value="Homeodomain-like"/>
    <property type="match status" value="1"/>
</dbReference>
<feature type="domain" description="Integrase catalytic" evidence="2">
    <location>
        <begin position="149"/>
        <end position="304"/>
    </location>
</feature>
<dbReference type="Gene3D" id="3.30.420.10">
    <property type="entry name" value="Ribonuclease H-like superfamily/Ribonuclease H"/>
    <property type="match status" value="1"/>
</dbReference>
<dbReference type="SUPFAM" id="SSF53098">
    <property type="entry name" value="Ribonuclease H-like"/>
    <property type="match status" value="1"/>
</dbReference>
<reference evidence="3 4" key="1">
    <citation type="submission" date="2024-08" db="EMBL/GenBank/DDBJ databases">
        <authorList>
            <person name="Ishaq N."/>
        </authorList>
    </citation>
    <scope>NUCLEOTIDE SEQUENCE [LARGE SCALE GENOMIC DNA]</scope>
    <source>
        <strain evidence="3 4">DSM 18651</strain>
    </source>
</reference>
<dbReference type="PANTHER" id="PTHR10948:SF23">
    <property type="entry name" value="TRANSPOSASE INSI FOR INSERTION SEQUENCE ELEMENT IS30A-RELATED"/>
    <property type="match status" value="1"/>
</dbReference>
<dbReference type="InterPro" id="IPR036397">
    <property type="entry name" value="RNaseH_sf"/>
</dbReference>
<feature type="non-terminal residue" evidence="3">
    <location>
        <position position="304"/>
    </location>
</feature>
<comment type="caution">
    <text evidence="3">The sequence shown here is derived from an EMBL/GenBank/DDBJ whole genome shotgun (WGS) entry which is preliminary data.</text>
</comment>
<sequence length="304" mass="35382">MGTHTNQLTLKERYQIEVLNGQNYSARAIALQLNRSNKTISRELNRFYPYCAESAHRQALQRRHGARKYTKFDFAMKVQIDHQLKNASPEQIAGRMKLEKCEKTVSCSTIYRWIGRLHWRLRLPRKGKTYRKRTGSEAGVKLIPERVDIEERPAIVDENTELGHWEGDTVYGQDSYLVTLVERVSRLLLTRRVPDKSKKTVSRAIKQMLKPYQAICKTITFDNGGEFAGHQSIARKLGCKIYFAKPYHSWERGLNENTNGLLRRFFPKGIEIGKIPKSRIDDAVFRINTRPRKVLNYLSPLEFL</sequence>
<dbReference type="InterPro" id="IPR051917">
    <property type="entry name" value="Transposase-Integrase"/>
</dbReference>
<evidence type="ECO:0000313" key="4">
    <source>
        <dbReference type="Proteomes" id="UP001569428"/>
    </source>
</evidence>
<dbReference type="PANTHER" id="PTHR10948">
    <property type="entry name" value="TRANSPOSASE"/>
    <property type="match status" value="1"/>
</dbReference>
<proteinExistence type="predicted"/>
<evidence type="ECO:0000256" key="1">
    <source>
        <dbReference type="ARBA" id="ARBA00023172"/>
    </source>
</evidence>
<dbReference type="NCBIfam" id="NF033563">
    <property type="entry name" value="transpos_IS30"/>
    <property type="match status" value="1"/>
</dbReference>
<dbReference type="InterPro" id="IPR025246">
    <property type="entry name" value="IS30-like_HTH"/>
</dbReference>
<name>A0ABV4P6V3_9GAMM</name>
<gene>
    <name evidence="3" type="ORF">ACCI49_24810</name>
</gene>
<evidence type="ECO:0000259" key="2">
    <source>
        <dbReference type="PROSITE" id="PS50994"/>
    </source>
</evidence>